<accession>A0A9Q0WEP1</accession>
<reference evidence="1" key="2">
    <citation type="journal article" date="2023" name="Int. J. Mol. Sci.">
        <title>De Novo Assembly and Annotation of 11 Diverse Shrub Willow (Salix) Genomes Reveals Novel Gene Organization in Sex-Linked Regions.</title>
        <authorList>
            <person name="Hyden B."/>
            <person name="Feng K."/>
            <person name="Yates T.B."/>
            <person name="Jawdy S."/>
            <person name="Cereghino C."/>
            <person name="Smart L.B."/>
            <person name="Muchero W."/>
        </authorList>
    </citation>
    <scope>NUCLEOTIDE SEQUENCE</scope>
    <source>
        <tissue evidence="1">Shoot tip</tissue>
    </source>
</reference>
<organism evidence="1 2">
    <name type="scientific">Salix koriyanagi</name>
    <dbReference type="NCBI Taxonomy" id="2511006"/>
    <lineage>
        <taxon>Eukaryota</taxon>
        <taxon>Viridiplantae</taxon>
        <taxon>Streptophyta</taxon>
        <taxon>Embryophyta</taxon>
        <taxon>Tracheophyta</taxon>
        <taxon>Spermatophyta</taxon>
        <taxon>Magnoliopsida</taxon>
        <taxon>eudicotyledons</taxon>
        <taxon>Gunneridae</taxon>
        <taxon>Pentapetalae</taxon>
        <taxon>rosids</taxon>
        <taxon>fabids</taxon>
        <taxon>Malpighiales</taxon>
        <taxon>Salicaceae</taxon>
        <taxon>Saliceae</taxon>
        <taxon>Salix</taxon>
    </lineage>
</organism>
<evidence type="ECO:0000313" key="2">
    <source>
        <dbReference type="Proteomes" id="UP001151752"/>
    </source>
</evidence>
<evidence type="ECO:0000313" key="1">
    <source>
        <dbReference type="EMBL" id="KAJ6764408.1"/>
    </source>
</evidence>
<gene>
    <name evidence="1" type="ORF">OIU74_023319</name>
</gene>
<name>A0A9Q0WEP1_9ROSI</name>
<dbReference type="Proteomes" id="UP001151752">
    <property type="component" value="Chromosome 12"/>
</dbReference>
<protein>
    <submittedName>
        <fullName evidence="1">Uncharacterized protein</fullName>
    </submittedName>
</protein>
<dbReference type="AlphaFoldDB" id="A0A9Q0WEP1"/>
<sequence length="130" mass="14498">MLIPNNSVEQEGGLRTISKDENGNRWLEVHDGADQAEVILHQMYNLEDVYDPANDPLPAMGSGSFEPSGFNKTGFISYIQVHVKNENPPREPDVEALCRLPSLLSSQHMPPCHHVMEELISSSACKKRKS</sequence>
<comment type="caution">
    <text evidence="1">The sequence shown here is derived from an EMBL/GenBank/DDBJ whole genome shotgun (WGS) entry which is preliminary data.</text>
</comment>
<keyword evidence="2" id="KW-1185">Reference proteome</keyword>
<proteinExistence type="predicted"/>
<reference evidence="1" key="1">
    <citation type="submission" date="2022-11" db="EMBL/GenBank/DDBJ databases">
        <authorList>
            <person name="Hyden B.L."/>
            <person name="Feng K."/>
            <person name="Yates T."/>
            <person name="Jawdy S."/>
            <person name="Smart L.B."/>
            <person name="Muchero W."/>
        </authorList>
    </citation>
    <scope>NUCLEOTIDE SEQUENCE</scope>
    <source>
        <tissue evidence="1">Shoot tip</tissue>
    </source>
</reference>
<dbReference type="EMBL" id="JAPFFM010000004">
    <property type="protein sequence ID" value="KAJ6764408.1"/>
    <property type="molecule type" value="Genomic_DNA"/>
</dbReference>